<feature type="compositionally biased region" description="Gly residues" evidence="1">
    <location>
        <begin position="29"/>
        <end position="40"/>
    </location>
</feature>
<organism evidence="3 4">
    <name type="scientific">Rhypophila decipiens</name>
    <dbReference type="NCBI Taxonomy" id="261697"/>
    <lineage>
        <taxon>Eukaryota</taxon>
        <taxon>Fungi</taxon>
        <taxon>Dikarya</taxon>
        <taxon>Ascomycota</taxon>
        <taxon>Pezizomycotina</taxon>
        <taxon>Sordariomycetes</taxon>
        <taxon>Sordariomycetidae</taxon>
        <taxon>Sordariales</taxon>
        <taxon>Naviculisporaceae</taxon>
        <taxon>Rhypophila</taxon>
    </lineage>
</organism>
<feature type="region of interest" description="Disordered" evidence="1">
    <location>
        <begin position="29"/>
        <end position="49"/>
    </location>
</feature>
<reference evidence="3" key="1">
    <citation type="journal article" date="2023" name="Mol. Phylogenet. Evol.">
        <title>Genome-scale phylogeny and comparative genomics of the fungal order Sordariales.</title>
        <authorList>
            <person name="Hensen N."/>
            <person name="Bonometti L."/>
            <person name="Westerberg I."/>
            <person name="Brannstrom I.O."/>
            <person name="Guillou S."/>
            <person name="Cros-Aarteil S."/>
            <person name="Calhoun S."/>
            <person name="Haridas S."/>
            <person name="Kuo A."/>
            <person name="Mondo S."/>
            <person name="Pangilinan J."/>
            <person name="Riley R."/>
            <person name="LaButti K."/>
            <person name="Andreopoulos B."/>
            <person name="Lipzen A."/>
            <person name="Chen C."/>
            <person name="Yan M."/>
            <person name="Daum C."/>
            <person name="Ng V."/>
            <person name="Clum A."/>
            <person name="Steindorff A."/>
            <person name="Ohm R.A."/>
            <person name="Martin F."/>
            <person name="Silar P."/>
            <person name="Natvig D.O."/>
            <person name="Lalanne C."/>
            <person name="Gautier V."/>
            <person name="Ament-Velasquez S.L."/>
            <person name="Kruys A."/>
            <person name="Hutchinson M.I."/>
            <person name="Powell A.J."/>
            <person name="Barry K."/>
            <person name="Miller A.N."/>
            <person name="Grigoriev I.V."/>
            <person name="Debuchy R."/>
            <person name="Gladieux P."/>
            <person name="Hiltunen Thoren M."/>
            <person name="Johannesson H."/>
        </authorList>
    </citation>
    <scope>NUCLEOTIDE SEQUENCE</scope>
    <source>
        <strain evidence="3">PSN293</strain>
    </source>
</reference>
<keyword evidence="2" id="KW-0732">Signal</keyword>
<evidence type="ECO:0000256" key="2">
    <source>
        <dbReference type="SAM" id="SignalP"/>
    </source>
</evidence>
<evidence type="ECO:0000256" key="1">
    <source>
        <dbReference type="SAM" id="MobiDB-lite"/>
    </source>
</evidence>
<reference evidence="3" key="2">
    <citation type="submission" date="2023-05" db="EMBL/GenBank/DDBJ databases">
        <authorList>
            <consortium name="Lawrence Berkeley National Laboratory"/>
            <person name="Steindorff A."/>
            <person name="Hensen N."/>
            <person name="Bonometti L."/>
            <person name="Westerberg I."/>
            <person name="Brannstrom I.O."/>
            <person name="Guillou S."/>
            <person name="Cros-Aarteil S."/>
            <person name="Calhoun S."/>
            <person name="Haridas S."/>
            <person name="Kuo A."/>
            <person name="Mondo S."/>
            <person name="Pangilinan J."/>
            <person name="Riley R."/>
            <person name="Labutti K."/>
            <person name="Andreopoulos B."/>
            <person name="Lipzen A."/>
            <person name="Chen C."/>
            <person name="Yanf M."/>
            <person name="Daum C."/>
            <person name="Ng V."/>
            <person name="Clum A."/>
            <person name="Ohm R."/>
            <person name="Martin F."/>
            <person name="Silar P."/>
            <person name="Natvig D."/>
            <person name="Lalanne C."/>
            <person name="Gautier V."/>
            <person name="Ament-Velasquez S.L."/>
            <person name="Kruys A."/>
            <person name="Hutchinson M.I."/>
            <person name="Powell A.J."/>
            <person name="Barry K."/>
            <person name="Miller A.N."/>
            <person name="Grigoriev I.V."/>
            <person name="Debuchy R."/>
            <person name="Gladieux P."/>
            <person name="Thoren M.H."/>
            <person name="Johannesson H."/>
        </authorList>
    </citation>
    <scope>NUCLEOTIDE SEQUENCE</scope>
    <source>
        <strain evidence="3">PSN293</strain>
    </source>
</reference>
<keyword evidence="4" id="KW-1185">Reference proteome</keyword>
<name>A0AAN6Y1V7_9PEZI</name>
<evidence type="ECO:0000313" key="4">
    <source>
        <dbReference type="Proteomes" id="UP001301769"/>
    </source>
</evidence>
<dbReference type="AlphaFoldDB" id="A0AAN6Y1V7"/>
<protein>
    <submittedName>
        <fullName evidence="3">Uncharacterized protein</fullName>
    </submittedName>
</protein>
<gene>
    <name evidence="3" type="ORF">QBC37DRAFT_377684</name>
</gene>
<feature type="signal peptide" evidence="2">
    <location>
        <begin position="1"/>
        <end position="21"/>
    </location>
</feature>
<dbReference type="EMBL" id="MU858193">
    <property type="protein sequence ID" value="KAK4209821.1"/>
    <property type="molecule type" value="Genomic_DNA"/>
</dbReference>
<proteinExistence type="predicted"/>
<feature type="chain" id="PRO_5042865736" evidence="2">
    <location>
        <begin position="22"/>
        <end position="256"/>
    </location>
</feature>
<sequence length="256" mass="27628">MKNLAVIILASICLLSGFVHGQGGRPGRGGGGGGDFLGPGRGRRPHRAFRGPRFQRRPNLDGLCIRPLRLCFDQQERVPDCVDFQIDPDNCGACGQTCDPSSICVNGKCVCEEGYVECDGECAESDDYNCGKCGRECKDTSQCVNNKCKCGAHELYCDHECIPETTDHCGKCSKQCDESFDCVNHECTCADPPCSCPANHPLCDGECVEKRDRAPCAIQENPRYAATTGLSWLARTTITVAHVAVPVPPTPIVPTI</sequence>
<accession>A0AAN6Y1V7</accession>
<evidence type="ECO:0000313" key="3">
    <source>
        <dbReference type="EMBL" id="KAK4209821.1"/>
    </source>
</evidence>
<comment type="caution">
    <text evidence="3">The sequence shown here is derived from an EMBL/GenBank/DDBJ whole genome shotgun (WGS) entry which is preliminary data.</text>
</comment>
<dbReference type="Proteomes" id="UP001301769">
    <property type="component" value="Unassembled WGS sequence"/>
</dbReference>